<organism evidence="3 4">
    <name type="scientific">Cladorrhinum samala</name>
    <dbReference type="NCBI Taxonomy" id="585594"/>
    <lineage>
        <taxon>Eukaryota</taxon>
        <taxon>Fungi</taxon>
        <taxon>Dikarya</taxon>
        <taxon>Ascomycota</taxon>
        <taxon>Pezizomycotina</taxon>
        <taxon>Sordariomycetes</taxon>
        <taxon>Sordariomycetidae</taxon>
        <taxon>Sordariales</taxon>
        <taxon>Podosporaceae</taxon>
        <taxon>Cladorrhinum</taxon>
    </lineage>
</organism>
<evidence type="ECO:0000256" key="2">
    <source>
        <dbReference type="SAM" id="Phobius"/>
    </source>
</evidence>
<protein>
    <recommendedName>
        <fullName evidence="5">Transcription factor hoxa13</fullName>
    </recommendedName>
</protein>
<dbReference type="PANTHER" id="PTHR23242">
    <property type="entry name" value="TRANSCRIPTION FACTOR HOXA13"/>
    <property type="match status" value="1"/>
</dbReference>
<evidence type="ECO:0000256" key="1">
    <source>
        <dbReference type="SAM" id="MobiDB-lite"/>
    </source>
</evidence>
<feature type="compositionally biased region" description="Low complexity" evidence="1">
    <location>
        <begin position="713"/>
        <end position="730"/>
    </location>
</feature>
<proteinExistence type="predicted"/>
<feature type="region of interest" description="Disordered" evidence="1">
    <location>
        <begin position="1"/>
        <end position="24"/>
    </location>
</feature>
<feature type="region of interest" description="Disordered" evidence="1">
    <location>
        <begin position="707"/>
        <end position="759"/>
    </location>
</feature>
<feature type="region of interest" description="Disordered" evidence="1">
    <location>
        <begin position="50"/>
        <end position="69"/>
    </location>
</feature>
<feature type="region of interest" description="Disordered" evidence="1">
    <location>
        <begin position="777"/>
        <end position="797"/>
    </location>
</feature>
<keyword evidence="2" id="KW-0812">Transmembrane</keyword>
<reference evidence="3" key="1">
    <citation type="journal article" date="2023" name="Mol. Phylogenet. Evol.">
        <title>Genome-scale phylogeny and comparative genomics of the fungal order Sordariales.</title>
        <authorList>
            <person name="Hensen N."/>
            <person name="Bonometti L."/>
            <person name="Westerberg I."/>
            <person name="Brannstrom I.O."/>
            <person name="Guillou S."/>
            <person name="Cros-Aarteil S."/>
            <person name="Calhoun S."/>
            <person name="Haridas S."/>
            <person name="Kuo A."/>
            <person name="Mondo S."/>
            <person name="Pangilinan J."/>
            <person name="Riley R."/>
            <person name="LaButti K."/>
            <person name="Andreopoulos B."/>
            <person name="Lipzen A."/>
            <person name="Chen C."/>
            <person name="Yan M."/>
            <person name="Daum C."/>
            <person name="Ng V."/>
            <person name="Clum A."/>
            <person name="Steindorff A."/>
            <person name="Ohm R.A."/>
            <person name="Martin F."/>
            <person name="Silar P."/>
            <person name="Natvig D.O."/>
            <person name="Lalanne C."/>
            <person name="Gautier V."/>
            <person name="Ament-Velasquez S.L."/>
            <person name="Kruys A."/>
            <person name="Hutchinson M.I."/>
            <person name="Powell A.J."/>
            <person name="Barry K."/>
            <person name="Miller A.N."/>
            <person name="Grigoriev I.V."/>
            <person name="Debuchy R."/>
            <person name="Gladieux P."/>
            <person name="Hiltunen Thoren M."/>
            <person name="Johannesson H."/>
        </authorList>
    </citation>
    <scope>NUCLEOTIDE SEQUENCE</scope>
    <source>
        <strain evidence="3">PSN324</strain>
    </source>
</reference>
<sequence length="1270" mass="134203">MAMDNNANGAKAPRPASKGITSNGKSANAITSVNGVKGLNGLNGAVKPKTLNGHSTQLNGANGAVQSKARRAPAPRRAGFLYRIFSLVARLLTWYSIITILFRCPANLDACDESSPSICEKYFQLKQTVKPHLDPYYNAYAAPYVELVRPHYETAARAVSPAWEYTKQYSTPRVQLAQTYGKQQWEKNIQPQLTRYQSLAKAKYDESLAPHLAQMSTAVGPYYDIARTNTLQTYHELVLPSYHFVQPYVMQGYETTSAFTRETVMPSLAWAWDKTYIFLDGTILPQIRIIYAENVEPQLAKIGKRLGRYSSGKKSVPKSVSEGAPSASAKTTSSFARPAPSVTASSSAASSAAAPSSTVKAKSAKTSAQQKVRESARSKSIVDPVSPPEMDEHENGDPVRRAAQETVAADLKDWQERYAKAADEGAAEIDQRVEEIAKRMIRRNARVTGKALLEELSDTSVSQLVNLRRDIIQIVSTSNKESATSDQEQEKILDAVRRAGLAVKDKAQEIRKWRESYEFEMQGLITKAAETHFGILENIRDLALQKIGMKWAWMDGVTYKDWAKYHLLKSRFDEWKRDLENLIVTHPSLEAAQLEASSIEESAMKLAATTAKELARLKQVANWKLVAGDDSDEFDSSLMQQAAEGVESARLAAANVINNVAESAESAQEAVVNKINEGASAASEAVAKATEGAGKVYESVQTAAESVLDQKDTPTAASADAEALSTASEEIASVVEPTSDANPEDDVSKPNESPESVEPEFASAVIVDAPVVVGNATEVEEDVKADPAPVDLPQEDEEDDVKAVEARPPADPASTLKPVLFGAAAQSVPSRVPILDDEDEDDDSVVEVVQQELRSAYSAAMSRADAQYSKALSAVSAQIRGTPQPAHEKVFASVTAAYTKAMASASARMESALKAVSANVKATPTKRALPIPTADWAAVESIAAERLAQGRAWAEEQYESAKIAIGLATPAPSTPAEHVNRLLDNAKYNYYAGLGVAQARYTEFLDAASSAFSSMTATPTPTDLAGTASSIASVARESAASVAAAAGDGAASAGSVASSAAAVAGENASSVAAAGYEKASAVADQASSAAAAAGENVSSVAAAGYEKASAVADQASSAFDQASAAAYDQASAAADYVLEGWDVMVTKLSLQVYGAPTPTPWYEAAYSNIASVTSLAGDAAATVTSAAAVASDGAADQYAAVSSIVSELLVGKEPTFSESVVSKLKQAYATGSVAVGGAGDKVKSVGEKVKSAVGEGAEAVKEKVVGHDEL</sequence>
<keyword evidence="2" id="KW-0472">Membrane</keyword>
<dbReference type="Proteomes" id="UP001321749">
    <property type="component" value="Unassembled WGS sequence"/>
</dbReference>
<accession>A0AAV9HJ32</accession>
<keyword evidence="2" id="KW-1133">Transmembrane helix</keyword>
<dbReference type="EMBL" id="MU865018">
    <property type="protein sequence ID" value="KAK4460184.1"/>
    <property type="molecule type" value="Genomic_DNA"/>
</dbReference>
<feature type="compositionally biased region" description="Low complexity" evidence="1">
    <location>
        <begin position="338"/>
        <end position="368"/>
    </location>
</feature>
<evidence type="ECO:0000313" key="4">
    <source>
        <dbReference type="Proteomes" id="UP001321749"/>
    </source>
</evidence>
<keyword evidence="4" id="KW-1185">Reference proteome</keyword>
<evidence type="ECO:0008006" key="5">
    <source>
        <dbReference type="Google" id="ProtNLM"/>
    </source>
</evidence>
<evidence type="ECO:0000313" key="3">
    <source>
        <dbReference type="EMBL" id="KAK4460184.1"/>
    </source>
</evidence>
<comment type="caution">
    <text evidence="3">The sequence shown here is derived from an EMBL/GenBank/DDBJ whole genome shotgun (WGS) entry which is preliminary data.</text>
</comment>
<dbReference type="PANTHER" id="PTHR23242:SF9">
    <property type="entry name" value="TRANSCRIPTION FACTOR HOXA13"/>
    <property type="match status" value="1"/>
</dbReference>
<reference evidence="3" key="2">
    <citation type="submission" date="2023-06" db="EMBL/GenBank/DDBJ databases">
        <authorList>
            <consortium name="Lawrence Berkeley National Laboratory"/>
            <person name="Mondo S.J."/>
            <person name="Hensen N."/>
            <person name="Bonometti L."/>
            <person name="Westerberg I."/>
            <person name="Brannstrom I.O."/>
            <person name="Guillou S."/>
            <person name="Cros-Aarteil S."/>
            <person name="Calhoun S."/>
            <person name="Haridas S."/>
            <person name="Kuo A."/>
            <person name="Pangilinan J."/>
            <person name="Riley R."/>
            <person name="Labutti K."/>
            <person name="Andreopoulos B."/>
            <person name="Lipzen A."/>
            <person name="Chen C."/>
            <person name="Yanf M."/>
            <person name="Daum C."/>
            <person name="Ng V."/>
            <person name="Clum A."/>
            <person name="Steindorff A."/>
            <person name="Ohm R."/>
            <person name="Martin F."/>
            <person name="Silar P."/>
            <person name="Natvig D."/>
            <person name="Lalanne C."/>
            <person name="Gautier V."/>
            <person name="Ament-Velasquez S.L."/>
            <person name="Kruys A."/>
            <person name="Hutchinson M.I."/>
            <person name="Powell A.J."/>
            <person name="Barry K."/>
            <person name="Miller A.N."/>
            <person name="Grigoriev I.V."/>
            <person name="Debuchy R."/>
            <person name="Gladieux P."/>
            <person name="Thoren M.H."/>
            <person name="Johannesson H."/>
        </authorList>
    </citation>
    <scope>NUCLEOTIDE SEQUENCE</scope>
    <source>
        <strain evidence="3">PSN324</strain>
    </source>
</reference>
<name>A0AAV9HJ32_9PEZI</name>
<dbReference type="AlphaFoldDB" id="A0AAV9HJ32"/>
<feature type="region of interest" description="Disordered" evidence="1">
    <location>
        <begin position="309"/>
        <end position="399"/>
    </location>
</feature>
<feature type="compositionally biased region" description="Low complexity" evidence="1">
    <location>
        <begin position="310"/>
        <end position="321"/>
    </location>
</feature>
<feature type="transmembrane region" description="Helical" evidence="2">
    <location>
        <begin position="80"/>
        <end position="102"/>
    </location>
</feature>
<gene>
    <name evidence="3" type="ORF">QBC42DRAFT_348244</name>
</gene>